<keyword evidence="3" id="KW-0812">Transmembrane</keyword>
<proteinExistence type="predicted"/>
<dbReference type="EMBL" id="JBGFUD010000341">
    <property type="protein sequence ID" value="MFH4974311.1"/>
    <property type="molecule type" value="Genomic_DNA"/>
</dbReference>
<dbReference type="InterPro" id="IPR036790">
    <property type="entry name" value="Frizzled_dom_sf"/>
</dbReference>
<keyword evidence="7" id="KW-1185">Reference proteome</keyword>
<protein>
    <recommendedName>
        <fullName evidence="5">FZ domain-containing protein</fullName>
    </recommendedName>
</protein>
<feature type="signal peptide" evidence="4">
    <location>
        <begin position="1"/>
        <end position="26"/>
    </location>
</feature>
<organism evidence="6 7">
    <name type="scientific">Gnathostoma spinigerum</name>
    <dbReference type="NCBI Taxonomy" id="75299"/>
    <lineage>
        <taxon>Eukaryota</taxon>
        <taxon>Metazoa</taxon>
        <taxon>Ecdysozoa</taxon>
        <taxon>Nematoda</taxon>
        <taxon>Chromadorea</taxon>
        <taxon>Rhabditida</taxon>
        <taxon>Spirurina</taxon>
        <taxon>Gnathostomatomorpha</taxon>
        <taxon>Gnathostomatoidea</taxon>
        <taxon>Gnathostomatidae</taxon>
        <taxon>Gnathostoma</taxon>
    </lineage>
</organism>
<dbReference type="PROSITE" id="PS50038">
    <property type="entry name" value="FZ"/>
    <property type="match status" value="1"/>
</dbReference>
<comment type="caution">
    <text evidence="2">Lacks conserved residue(s) required for the propagation of feature annotation.</text>
</comment>
<evidence type="ECO:0000313" key="6">
    <source>
        <dbReference type="EMBL" id="MFH4974311.1"/>
    </source>
</evidence>
<evidence type="ECO:0000259" key="5">
    <source>
        <dbReference type="PROSITE" id="PS50038"/>
    </source>
</evidence>
<keyword evidence="3" id="KW-0472">Membrane</keyword>
<accession>A0ABD6E5F4</accession>
<sequence>MRNTLKFSHFVFVFIVLGCLWSFVLGSDSAVVKGHNKSRAILDSLRRQFAGFHANCVQTDWACSRSCRLQFPHNITGKCLKPALSDSCFGIPITYNYTYDNAIERELLPRYEVLKNFPRCWSAIGPLLCAVLYRPCSVRKYMEMEMDKPGLIELWQLIRRSVCYHAKNECSFLLKEGLWPEIINCSQLNVNSTRRRIFAESNCKMPYNEAPSTVHHHQCLWPLVSSYGSYQNAKPVLDNCYLPCKSSLISSQWLYNTFRSVLSIVSSLIFTLSFILFIYLSLFSSIWLESLCVYSLGNSLLCCSAHWGMWALSYFDRISSDIVCVDSGRIRKEHYNLPKIASQFGSYPEHC</sequence>
<dbReference type="AlphaFoldDB" id="A0ABD6E5F4"/>
<evidence type="ECO:0000313" key="7">
    <source>
        <dbReference type="Proteomes" id="UP001608902"/>
    </source>
</evidence>
<keyword evidence="3" id="KW-1133">Transmembrane helix</keyword>
<keyword evidence="4" id="KW-0732">Signal</keyword>
<feature type="chain" id="PRO_5044876800" description="FZ domain-containing protein" evidence="4">
    <location>
        <begin position="27"/>
        <end position="351"/>
    </location>
</feature>
<evidence type="ECO:0000256" key="2">
    <source>
        <dbReference type="PROSITE-ProRule" id="PRU00090"/>
    </source>
</evidence>
<dbReference type="SUPFAM" id="SSF63501">
    <property type="entry name" value="Frizzled cysteine-rich domain"/>
    <property type="match status" value="1"/>
</dbReference>
<feature type="domain" description="FZ" evidence="5">
    <location>
        <begin position="118"/>
        <end position="206"/>
    </location>
</feature>
<comment type="caution">
    <text evidence="6">The sequence shown here is derived from an EMBL/GenBank/DDBJ whole genome shotgun (WGS) entry which is preliminary data.</text>
</comment>
<name>A0ABD6E5F4_9BILA</name>
<evidence type="ECO:0000256" key="3">
    <source>
        <dbReference type="SAM" id="Phobius"/>
    </source>
</evidence>
<keyword evidence="1" id="KW-1015">Disulfide bond</keyword>
<dbReference type="PROSITE" id="PS51257">
    <property type="entry name" value="PROKAR_LIPOPROTEIN"/>
    <property type="match status" value="1"/>
</dbReference>
<evidence type="ECO:0000256" key="4">
    <source>
        <dbReference type="SAM" id="SignalP"/>
    </source>
</evidence>
<feature type="transmembrane region" description="Helical" evidence="3">
    <location>
        <begin position="291"/>
        <end position="310"/>
    </location>
</feature>
<dbReference type="Proteomes" id="UP001608902">
    <property type="component" value="Unassembled WGS sequence"/>
</dbReference>
<dbReference type="InterPro" id="IPR020067">
    <property type="entry name" value="Frizzled_dom"/>
</dbReference>
<reference evidence="6 7" key="1">
    <citation type="submission" date="2024-08" db="EMBL/GenBank/DDBJ databases">
        <title>Gnathostoma spinigerum genome.</title>
        <authorList>
            <person name="Gonzalez-Bertolin B."/>
            <person name="Monzon S."/>
            <person name="Zaballos A."/>
            <person name="Jimenez P."/>
            <person name="Dekumyoy P."/>
            <person name="Varona S."/>
            <person name="Cuesta I."/>
            <person name="Sumanam S."/>
            <person name="Adisakwattana P."/>
            <person name="Gasser R.B."/>
            <person name="Hernandez-Gonzalez A."/>
            <person name="Young N.D."/>
            <person name="Perteguer M.J."/>
        </authorList>
    </citation>
    <scope>NUCLEOTIDE SEQUENCE [LARGE SCALE GENOMIC DNA]</scope>
    <source>
        <strain evidence="6">AL3</strain>
        <tissue evidence="6">Liver</tissue>
    </source>
</reference>
<dbReference type="Gene3D" id="1.10.2000.10">
    <property type="entry name" value="Frizzled cysteine-rich domain"/>
    <property type="match status" value="1"/>
</dbReference>
<feature type="transmembrane region" description="Helical" evidence="3">
    <location>
        <begin position="253"/>
        <end position="279"/>
    </location>
</feature>
<gene>
    <name evidence="6" type="ORF">AB6A40_001020</name>
</gene>
<evidence type="ECO:0000256" key="1">
    <source>
        <dbReference type="ARBA" id="ARBA00023157"/>
    </source>
</evidence>